<dbReference type="Pfam" id="PF00534">
    <property type="entry name" value="Glycos_transf_1"/>
    <property type="match status" value="1"/>
</dbReference>
<dbReference type="Gene3D" id="3.40.50.2000">
    <property type="entry name" value="Glycogen Phosphorylase B"/>
    <property type="match status" value="2"/>
</dbReference>
<dbReference type="NCBIfam" id="NF001899">
    <property type="entry name" value="PRK00654.1-2"/>
    <property type="match status" value="1"/>
</dbReference>
<evidence type="ECO:0000256" key="7">
    <source>
        <dbReference type="ARBA" id="ARBA00023056"/>
    </source>
</evidence>
<evidence type="ECO:0000313" key="11">
    <source>
        <dbReference type="EMBL" id="SIT86661.1"/>
    </source>
</evidence>
<evidence type="ECO:0000256" key="8">
    <source>
        <dbReference type="HAMAP-Rule" id="MF_00484"/>
    </source>
</evidence>
<reference evidence="11 12" key="1">
    <citation type="submission" date="2017-01" db="EMBL/GenBank/DDBJ databases">
        <authorList>
            <person name="Mah S.A."/>
            <person name="Swanson W.J."/>
            <person name="Moy G.W."/>
            <person name="Vacquier V.D."/>
        </authorList>
    </citation>
    <scope>NUCLEOTIDE SEQUENCE [LARGE SCALE GENOMIC DNA]</scope>
    <source>
        <strain evidence="11 12">DSM 21219</strain>
    </source>
</reference>
<dbReference type="UniPathway" id="UPA00164"/>
<feature type="domain" description="Starch synthase catalytic" evidence="10">
    <location>
        <begin position="2"/>
        <end position="233"/>
    </location>
</feature>
<dbReference type="InterPro" id="IPR013534">
    <property type="entry name" value="Starch_synth_cat_dom"/>
</dbReference>
<dbReference type="GO" id="GO:0009011">
    <property type="term" value="F:alpha-1,4-glucan glucosyltransferase (ADP-glucose donor) activity"/>
    <property type="evidence" value="ECO:0007669"/>
    <property type="project" value="UniProtKB-UniRule"/>
</dbReference>
<protein>
    <recommendedName>
        <fullName evidence="8">Glycogen synthase</fullName>
        <ecNumber evidence="8">2.4.1.21</ecNumber>
    </recommendedName>
    <alternativeName>
        <fullName evidence="8">Starch [bacterial glycogen] synthase</fullName>
    </alternativeName>
</protein>
<evidence type="ECO:0000256" key="5">
    <source>
        <dbReference type="ARBA" id="ARBA00022676"/>
    </source>
</evidence>
<keyword evidence="6 8" id="KW-0808">Transferase</keyword>
<dbReference type="InterPro" id="IPR001296">
    <property type="entry name" value="Glyco_trans_1"/>
</dbReference>
<evidence type="ECO:0000256" key="1">
    <source>
        <dbReference type="ARBA" id="ARBA00001478"/>
    </source>
</evidence>
<dbReference type="CDD" id="cd03791">
    <property type="entry name" value="GT5_Glycogen_synthase_DULL1-like"/>
    <property type="match status" value="1"/>
</dbReference>
<dbReference type="PANTHER" id="PTHR45825">
    <property type="entry name" value="GRANULE-BOUND STARCH SYNTHASE 1, CHLOROPLASTIC/AMYLOPLASTIC"/>
    <property type="match status" value="1"/>
</dbReference>
<evidence type="ECO:0000256" key="6">
    <source>
        <dbReference type="ARBA" id="ARBA00022679"/>
    </source>
</evidence>
<feature type="binding site" evidence="8">
    <location>
        <position position="15"/>
    </location>
    <ligand>
        <name>ADP-alpha-D-glucose</name>
        <dbReference type="ChEBI" id="CHEBI:57498"/>
    </ligand>
</feature>
<dbReference type="EC" id="2.4.1.21" evidence="8"/>
<evidence type="ECO:0000256" key="3">
    <source>
        <dbReference type="ARBA" id="ARBA00004964"/>
    </source>
</evidence>
<evidence type="ECO:0000313" key="12">
    <source>
        <dbReference type="Proteomes" id="UP000192455"/>
    </source>
</evidence>
<feature type="domain" description="Glycosyl transferase family 1" evidence="9">
    <location>
        <begin position="284"/>
        <end position="452"/>
    </location>
</feature>
<comment type="similarity">
    <text evidence="4 8">Belongs to the glycosyltransferase 1 family. Bacterial/plant glycogen synthase subfamily.</text>
</comment>
<dbReference type="NCBIfam" id="TIGR02095">
    <property type="entry name" value="glgA"/>
    <property type="match status" value="1"/>
</dbReference>
<keyword evidence="5 8" id="KW-0328">Glycosyltransferase</keyword>
<gene>
    <name evidence="8" type="primary">glgA</name>
    <name evidence="11" type="ORF">SAMN05421849_2360</name>
</gene>
<name>A0A1R3X7H1_9RHOB</name>
<dbReference type="HAMAP" id="MF_00484">
    <property type="entry name" value="Glycogen_synth"/>
    <property type="match status" value="1"/>
</dbReference>
<dbReference type="AlphaFoldDB" id="A0A1R3X7H1"/>
<evidence type="ECO:0000259" key="10">
    <source>
        <dbReference type="Pfam" id="PF08323"/>
    </source>
</evidence>
<evidence type="ECO:0000259" key="9">
    <source>
        <dbReference type="Pfam" id="PF00534"/>
    </source>
</evidence>
<keyword evidence="12" id="KW-1185">Reference proteome</keyword>
<dbReference type="RefSeq" id="WP_076650242.1">
    <property type="nucleotide sequence ID" value="NZ_FTPS01000002.1"/>
</dbReference>
<accession>A0A1R3X7H1</accession>
<comment type="catalytic activity">
    <reaction evidence="1 8">
        <text>[(1-&gt;4)-alpha-D-glucosyl](n) + ADP-alpha-D-glucose = [(1-&gt;4)-alpha-D-glucosyl](n+1) + ADP + H(+)</text>
        <dbReference type="Rhea" id="RHEA:18189"/>
        <dbReference type="Rhea" id="RHEA-COMP:9584"/>
        <dbReference type="Rhea" id="RHEA-COMP:9587"/>
        <dbReference type="ChEBI" id="CHEBI:15378"/>
        <dbReference type="ChEBI" id="CHEBI:15444"/>
        <dbReference type="ChEBI" id="CHEBI:57498"/>
        <dbReference type="ChEBI" id="CHEBI:456216"/>
        <dbReference type="EC" id="2.4.1.21"/>
    </reaction>
</comment>
<organism evidence="11 12">
    <name type="scientific">Pontibaca methylaminivorans</name>
    <dbReference type="NCBI Taxonomy" id="515897"/>
    <lineage>
        <taxon>Bacteria</taxon>
        <taxon>Pseudomonadati</taxon>
        <taxon>Pseudomonadota</taxon>
        <taxon>Alphaproteobacteria</taxon>
        <taxon>Rhodobacterales</taxon>
        <taxon>Roseobacteraceae</taxon>
        <taxon>Pontibaca</taxon>
    </lineage>
</organism>
<proteinExistence type="inferred from homology"/>
<dbReference type="Proteomes" id="UP000192455">
    <property type="component" value="Unassembled WGS sequence"/>
</dbReference>
<dbReference type="GO" id="GO:0005978">
    <property type="term" value="P:glycogen biosynthetic process"/>
    <property type="evidence" value="ECO:0007669"/>
    <property type="project" value="UniProtKB-UniRule"/>
</dbReference>
<sequence length="483" mass="51187">MKVLSVCSEMFPLIKTGGLADMTGALPGALAGQGVDMRVLLPAYRGVTMSLESCTELAALDLPLGRAGLRHCRMQGIDIFLLDAPALYDRPGGPYLDAAGQDHPDNWKRFALLAQAAAAIACGALPGWVPDVVHAHDWQAGLCAACLRAQDSETPVIQTIHNVAFAGRFPAAIFPELGLPEGFFGIDGVEFYGDVSFLKAGLAFSDLVTTVSPTYAEELTRPALGGGFDGLLRARGADLVGILNGLDSEEWNPETDPLIIRQYTASRLGQRQVNRNSLYTAFALEDGRPLVAMVSRLTDQKGVDLVFDAAGEIIGRGFNLIILGAGDEAHETRALAVGSAHPGRAGVHVGYDEALAHRIQAGTDALLVPSRFEPCGLTQMCALRYGALPIVAPTGGLVDSVIDASPMALAQNVATGLHLREVSAAGILFALDRLTAILANPPCHQQMIRNAMKTDVSLGRTAAEYAALYARFRQSEPRVRALA</sequence>
<dbReference type="GO" id="GO:0004373">
    <property type="term" value="F:alpha-1,4-glucan glucosyltransferase (UDP-glucose donor) activity"/>
    <property type="evidence" value="ECO:0007669"/>
    <property type="project" value="InterPro"/>
</dbReference>
<dbReference type="SUPFAM" id="SSF53756">
    <property type="entry name" value="UDP-Glycosyltransferase/glycogen phosphorylase"/>
    <property type="match status" value="1"/>
</dbReference>
<dbReference type="InterPro" id="IPR011835">
    <property type="entry name" value="GS/SS"/>
</dbReference>
<dbReference type="OrthoDB" id="9808590at2"/>
<comment type="function">
    <text evidence="2 8">Synthesizes alpha-1,4-glucan chains using ADP-glucose.</text>
</comment>
<dbReference type="PANTHER" id="PTHR45825:SF11">
    <property type="entry name" value="ALPHA AMYLASE DOMAIN-CONTAINING PROTEIN"/>
    <property type="match status" value="1"/>
</dbReference>
<evidence type="ECO:0000256" key="2">
    <source>
        <dbReference type="ARBA" id="ARBA00002764"/>
    </source>
</evidence>
<dbReference type="EMBL" id="FTPS01000002">
    <property type="protein sequence ID" value="SIT86661.1"/>
    <property type="molecule type" value="Genomic_DNA"/>
</dbReference>
<dbReference type="STRING" id="515897.SAMN05421849_2360"/>
<evidence type="ECO:0000256" key="4">
    <source>
        <dbReference type="ARBA" id="ARBA00010281"/>
    </source>
</evidence>
<keyword evidence="7 8" id="KW-0320">Glycogen biosynthesis</keyword>
<comment type="pathway">
    <text evidence="3 8">Glycan biosynthesis; glycogen biosynthesis.</text>
</comment>
<dbReference type="Pfam" id="PF08323">
    <property type="entry name" value="Glyco_transf_5"/>
    <property type="match status" value="1"/>
</dbReference>